<dbReference type="Proteomes" id="UP000100497">
    <property type="component" value="Segment"/>
</dbReference>
<evidence type="ECO:0000256" key="1">
    <source>
        <dbReference type="SAM" id="MobiDB-lite"/>
    </source>
</evidence>
<sequence>MASWNPGQKGINIPQNDESDLPQPRPLPALPASEFMDHNYVGMRQWYNDPSGGYPDLGNEELHDVLFSLAYNCLHFYKSLPIVRQRFKCYLEPSFQRVGIYNICFQCKQCYKVIIESKPVKYDPEVKFFTLLLSNFQKSSWRRSRMCRHLEWHENEQFSYRSTRPREQGSEPSPAATSSCSRMDSVPDPPRGPRECLQGPSMSDCASPIPGPCTSQEPYADVDAFLEGLLQQPQKGRADSGMGLDPGAGWTEDLERFILGDDNSCARDWTDSMHSDS</sequence>
<feature type="region of interest" description="Disordered" evidence="1">
    <location>
        <begin position="230"/>
        <end position="249"/>
    </location>
</feature>
<evidence type="ECO:0000313" key="3">
    <source>
        <dbReference type="Proteomes" id="UP000100497"/>
    </source>
</evidence>
<organism evidence="2 3">
    <name type="scientific">Brown greater galago prosimian foamy virus</name>
    <dbReference type="NCBI Taxonomy" id="2170139"/>
    <lineage>
        <taxon>Viruses</taxon>
        <taxon>Riboviria</taxon>
        <taxon>Pararnavirae</taxon>
        <taxon>Artverviricota</taxon>
        <taxon>Revtraviricetes</taxon>
        <taxon>Ortervirales</taxon>
        <taxon>Retroviridae</taxon>
        <taxon>Spumaretrovirinae</taxon>
        <taxon>Prosimiispumavirus</taxon>
        <taxon>Prosimiispumavirus otocra</taxon>
    </lineage>
</organism>
<feature type="region of interest" description="Disordered" evidence="1">
    <location>
        <begin position="158"/>
        <end position="218"/>
    </location>
</feature>
<accession>A0A088FA16</accession>
<gene>
    <name evidence="2" type="primary">bel1</name>
</gene>
<dbReference type="EMBL" id="KM233624">
    <property type="protein sequence ID" value="AIM40344.1"/>
    <property type="molecule type" value="Genomic_DNA"/>
</dbReference>
<protein>
    <submittedName>
        <fullName evidence="2">Bel1 protein</fullName>
    </submittedName>
</protein>
<proteinExistence type="predicted"/>
<name>A0A088FA16_9RETR</name>
<reference evidence="2 3" key="1">
    <citation type="journal article" date="2014" name="Retrovirology">
        <title>Discovery of prosimian and afrotherian foamy viruses and potential cross species transmissions amidst stable and ancient mammalian co-evolution.</title>
        <authorList>
            <person name="Katzourakis A."/>
            <person name="Aiewsakun P."/>
            <person name="Jia H."/>
            <person name="Wolfe N.D."/>
            <person name="LeBreton M."/>
            <person name="Yoder A.D."/>
            <person name="Switzer W.M."/>
        </authorList>
    </citation>
    <scope>NUCLEOTIDE SEQUENCE [LARGE SCALE GENOMIC DNA]</scope>
    <source>
        <strain evidence="2">PSFVgal</strain>
    </source>
</reference>
<dbReference type="KEGG" id="vg:37620020"/>
<evidence type="ECO:0000313" key="2">
    <source>
        <dbReference type="EMBL" id="AIM40344.1"/>
    </source>
</evidence>
<dbReference type="GeneID" id="37620020"/>
<keyword evidence="3" id="KW-1185">Reference proteome</keyword>
<feature type="region of interest" description="Disordered" evidence="1">
    <location>
        <begin position="1"/>
        <end position="24"/>
    </location>
</feature>
<dbReference type="RefSeq" id="YP_009508543.1">
    <property type="nucleotide sequence ID" value="NC_039023.1"/>
</dbReference>